<evidence type="ECO:0000256" key="4">
    <source>
        <dbReference type="PROSITE-ProRule" id="PRU00175"/>
    </source>
</evidence>
<dbReference type="GO" id="GO:0061630">
    <property type="term" value="F:ubiquitin protein ligase activity"/>
    <property type="evidence" value="ECO:0007669"/>
    <property type="project" value="TreeGrafter"/>
</dbReference>
<keyword evidence="1" id="KW-0479">Metal-binding</keyword>
<dbReference type="AlphaFoldDB" id="A0A9P6XBD7"/>
<dbReference type="PROSITE" id="PS50089">
    <property type="entry name" value="ZF_RING_2"/>
    <property type="match status" value="2"/>
</dbReference>
<dbReference type="PANTHER" id="PTHR23327">
    <property type="entry name" value="RING FINGER PROTEIN 127"/>
    <property type="match status" value="1"/>
</dbReference>
<dbReference type="Gene3D" id="3.30.40.10">
    <property type="entry name" value="Zinc/RING finger domain, C3HC4 (zinc finger)"/>
    <property type="match status" value="2"/>
</dbReference>
<evidence type="ECO:0000256" key="2">
    <source>
        <dbReference type="ARBA" id="ARBA00022771"/>
    </source>
</evidence>
<dbReference type="PANTHER" id="PTHR23327:SF42">
    <property type="entry name" value="LON PEPTIDASE N-TERMINAL DOMAIN AND RING FINGER PROTEIN C14F5.10C"/>
    <property type="match status" value="1"/>
</dbReference>
<comment type="caution">
    <text evidence="7">The sequence shown here is derived from an EMBL/GenBank/DDBJ whole genome shotgun (WGS) entry which is preliminary data.</text>
</comment>
<name>A0A9P6XBD7_RHIOR</name>
<dbReference type="InterPro" id="IPR015947">
    <property type="entry name" value="PUA-like_sf"/>
</dbReference>
<keyword evidence="2 4" id="KW-0863">Zinc-finger</keyword>
<dbReference type="Pfam" id="PF13445">
    <property type="entry name" value="zf-RING_UBOX"/>
    <property type="match status" value="2"/>
</dbReference>
<dbReference type="InterPro" id="IPR027370">
    <property type="entry name" value="Znf-RING_euk"/>
</dbReference>
<dbReference type="PROSITE" id="PS00518">
    <property type="entry name" value="ZF_RING_1"/>
    <property type="match status" value="1"/>
</dbReference>
<dbReference type="InterPro" id="IPR001841">
    <property type="entry name" value="Znf_RING"/>
</dbReference>
<dbReference type="Gene3D" id="2.30.130.40">
    <property type="entry name" value="LON domain-like"/>
    <property type="match status" value="1"/>
</dbReference>
<keyword evidence="3" id="KW-0862">Zinc</keyword>
<evidence type="ECO:0000259" key="6">
    <source>
        <dbReference type="PROSITE" id="PS50089"/>
    </source>
</evidence>
<dbReference type="SMART" id="SM00184">
    <property type="entry name" value="RING"/>
    <property type="match status" value="2"/>
</dbReference>
<organism evidence="7 8">
    <name type="scientific">Rhizopus oryzae</name>
    <name type="common">Mucormycosis agent</name>
    <name type="synonym">Rhizopus arrhizus var. delemar</name>
    <dbReference type="NCBI Taxonomy" id="64495"/>
    <lineage>
        <taxon>Eukaryota</taxon>
        <taxon>Fungi</taxon>
        <taxon>Fungi incertae sedis</taxon>
        <taxon>Mucoromycota</taxon>
        <taxon>Mucoromycotina</taxon>
        <taxon>Mucoromycetes</taxon>
        <taxon>Mucorales</taxon>
        <taxon>Mucorineae</taxon>
        <taxon>Rhizopodaceae</taxon>
        <taxon>Rhizopus</taxon>
    </lineage>
</organism>
<evidence type="ECO:0000256" key="5">
    <source>
        <dbReference type="SAM" id="SignalP"/>
    </source>
</evidence>
<keyword evidence="5" id="KW-0732">Signal</keyword>
<sequence length="412" mass="46716">MTVNLLNCSACLNILTLPITLSCGYTICLKCLPATNIERTSFLCPVSNCKKERHLFGPRLKEDEVIRNLLIYDLNTIENLDAYQNISDLLYCSDGEHLLVNPITNHCGHTFCRLCLLQRKFTSNSCPQCEERLPKYQFIQHQPINFTLQHILQLSQLTKHSELIRSINSLPQDTSFSDFTNISYKNIPIILLDFSILPSQKLRIPIYTIHKPSTIQDFLITSKESIYIYLAVAYKSKGTRYVGTVTKITSIEKRGCDILIDVIGLERFTVTETHKMADDHIIADIDMQFDSAYENCDQAVFLAGRIRSFIIDLAHSTPSKSFCNTVQGLLGPVWLNSVQAVYGPLPLSENPAAICWWAALVLPVGIQEKYSLLATPTLIDRLNLILSWIHDLNSQWDNCRQLVAKFTARIGQ</sequence>
<evidence type="ECO:0000313" key="7">
    <source>
        <dbReference type="EMBL" id="KAG1309670.1"/>
    </source>
</evidence>
<dbReference type="SUPFAM" id="SSF88697">
    <property type="entry name" value="PUA domain-like"/>
    <property type="match status" value="1"/>
</dbReference>
<keyword evidence="8" id="KW-1185">Reference proteome</keyword>
<dbReference type="InterPro" id="IPR003111">
    <property type="entry name" value="Lon_prtase_N"/>
</dbReference>
<dbReference type="SUPFAM" id="SSF57850">
    <property type="entry name" value="RING/U-box"/>
    <property type="match status" value="2"/>
</dbReference>
<reference evidence="7" key="1">
    <citation type="journal article" date="2020" name="Microb. Genom.">
        <title>Genetic diversity of clinical and environmental Mucorales isolates obtained from an investigation of mucormycosis cases among solid organ transplant recipients.</title>
        <authorList>
            <person name="Nguyen M.H."/>
            <person name="Kaul D."/>
            <person name="Muto C."/>
            <person name="Cheng S.J."/>
            <person name="Richter R.A."/>
            <person name="Bruno V.M."/>
            <person name="Liu G."/>
            <person name="Beyhan S."/>
            <person name="Sundermann A.J."/>
            <person name="Mounaud S."/>
            <person name="Pasculle A.W."/>
            <person name="Nierman W.C."/>
            <person name="Driscoll E."/>
            <person name="Cumbie R."/>
            <person name="Clancy C.J."/>
            <person name="Dupont C.L."/>
        </authorList>
    </citation>
    <scope>NUCLEOTIDE SEQUENCE</scope>
    <source>
        <strain evidence="7">GL11</strain>
    </source>
</reference>
<dbReference type="SMART" id="SM00464">
    <property type="entry name" value="LON"/>
    <property type="match status" value="1"/>
</dbReference>
<dbReference type="InterPro" id="IPR013083">
    <property type="entry name" value="Znf_RING/FYVE/PHD"/>
</dbReference>
<feature type="signal peptide" evidence="5">
    <location>
        <begin position="1"/>
        <end position="24"/>
    </location>
</feature>
<dbReference type="Pfam" id="PF02190">
    <property type="entry name" value="LON_substr_bdg"/>
    <property type="match status" value="1"/>
</dbReference>
<gene>
    <name evidence="7" type="ORF">G6F64_005135</name>
</gene>
<feature type="domain" description="RING-type" evidence="6">
    <location>
        <begin position="8"/>
        <end position="48"/>
    </location>
</feature>
<dbReference type="EMBL" id="JAANQT010000607">
    <property type="protein sequence ID" value="KAG1309670.1"/>
    <property type="molecule type" value="Genomic_DNA"/>
</dbReference>
<dbReference type="InterPro" id="IPR046336">
    <property type="entry name" value="Lon_prtase_N_sf"/>
</dbReference>
<feature type="domain" description="RING-type" evidence="6">
    <location>
        <begin position="92"/>
        <end position="130"/>
    </location>
</feature>
<dbReference type="OrthoDB" id="264917at2759"/>
<dbReference type="InterPro" id="IPR017907">
    <property type="entry name" value="Znf_RING_CS"/>
</dbReference>
<proteinExistence type="predicted"/>
<dbReference type="Proteomes" id="UP000716291">
    <property type="component" value="Unassembled WGS sequence"/>
</dbReference>
<evidence type="ECO:0000256" key="3">
    <source>
        <dbReference type="ARBA" id="ARBA00022833"/>
    </source>
</evidence>
<accession>A0A9P6XBD7</accession>
<feature type="chain" id="PRO_5040198303" description="RING-type domain-containing protein" evidence="5">
    <location>
        <begin position="25"/>
        <end position="412"/>
    </location>
</feature>
<evidence type="ECO:0000256" key="1">
    <source>
        <dbReference type="ARBA" id="ARBA00022723"/>
    </source>
</evidence>
<protein>
    <recommendedName>
        <fullName evidence="6">RING-type domain-containing protein</fullName>
    </recommendedName>
</protein>
<dbReference type="GO" id="GO:0008270">
    <property type="term" value="F:zinc ion binding"/>
    <property type="evidence" value="ECO:0007669"/>
    <property type="project" value="UniProtKB-KW"/>
</dbReference>
<evidence type="ECO:0000313" key="8">
    <source>
        <dbReference type="Proteomes" id="UP000716291"/>
    </source>
</evidence>